<proteinExistence type="predicted"/>
<sequence>MSHIRLGSPLVHISGFIAVSLALASCSSGTSEDKRDYSVPSSLCGTAMSTSALKPLLPAGKKISSRQSGSTGYVRCQVSVDGQVVLSSIIERWKPKTTLTDVAFGTYGLTSDNVKKKKENYIVADTTAVGHVTCRAKRKDGAEVFTVIRKEHGSVDVAAMEEAITKFTDAVSTSKQCTESNA</sequence>
<evidence type="ECO:0000313" key="2">
    <source>
        <dbReference type="EMBL" id="QHA07190.1"/>
    </source>
</evidence>
<accession>A0A6I6NB23</accession>
<organism evidence="2 3">
    <name type="scientific">Streptomyces broussonetiae</name>
    <dbReference type="NCBI Taxonomy" id="2686304"/>
    <lineage>
        <taxon>Bacteria</taxon>
        <taxon>Bacillati</taxon>
        <taxon>Actinomycetota</taxon>
        <taxon>Actinomycetes</taxon>
        <taxon>Kitasatosporales</taxon>
        <taxon>Streptomycetaceae</taxon>
        <taxon>Streptomyces</taxon>
    </lineage>
</organism>
<evidence type="ECO:0008006" key="4">
    <source>
        <dbReference type="Google" id="ProtNLM"/>
    </source>
</evidence>
<evidence type="ECO:0000256" key="1">
    <source>
        <dbReference type="SAM" id="SignalP"/>
    </source>
</evidence>
<reference evidence="2 3" key="1">
    <citation type="submission" date="2019-12" db="EMBL/GenBank/DDBJ databases">
        <title>Streptomyces sp. strain T44 isolated from rhizosphere soil of Broussonetia papyrifera.</title>
        <authorList>
            <person name="Mo P."/>
        </authorList>
    </citation>
    <scope>NUCLEOTIDE SEQUENCE [LARGE SCALE GENOMIC DNA]</scope>
    <source>
        <strain evidence="2 3">T44</strain>
    </source>
</reference>
<feature type="signal peptide" evidence="1">
    <location>
        <begin position="1"/>
        <end position="24"/>
    </location>
</feature>
<dbReference type="EMBL" id="CP047020">
    <property type="protein sequence ID" value="QHA07190.1"/>
    <property type="molecule type" value="Genomic_DNA"/>
</dbReference>
<feature type="chain" id="PRO_5026031716" description="DUF3558 domain-containing protein" evidence="1">
    <location>
        <begin position="25"/>
        <end position="182"/>
    </location>
</feature>
<evidence type="ECO:0000313" key="3">
    <source>
        <dbReference type="Proteomes" id="UP000436138"/>
    </source>
</evidence>
<gene>
    <name evidence="2" type="ORF">GQF42_31275</name>
</gene>
<keyword evidence="3" id="KW-1185">Reference proteome</keyword>
<name>A0A6I6NB23_9ACTN</name>
<keyword evidence="1" id="KW-0732">Signal</keyword>
<protein>
    <recommendedName>
        <fullName evidence="4">DUF3558 domain-containing protein</fullName>
    </recommendedName>
</protein>
<dbReference type="RefSeq" id="WP_158925442.1">
    <property type="nucleotide sequence ID" value="NZ_CP047020.1"/>
</dbReference>
<dbReference type="Proteomes" id="UP000436138">
    <property type="component" value="Chromosome"/>
</dbReference>
<dbReference type="PROSITE" id="PS51257">
    <property type="entry name" value="PROKAR_LIPOPROTEIN"/>
    <property type="match status" value="1"/>
</dbReference>
<dbReference type="AlphaFoldDB" id="A0A6I6NB23"/>
<dbReference type="KEGG" id="sbro:GQF42_31275"/>